<organism evidence="2">
    <name type="scientific">uncultured Caudovirales phage</name>
    <dbReference type="NCBI Taxonomy" id="2100421"/>
    <lineage>
        <taxon>Viruses</taxon>
        <taxon>Duplodnaviria</taxon>
        <taxon>Heunggongvirae</taxon>
        <taxon>Uroviricota</taxon>
        <taxon>Caudoviricetes</taxon>
        <taxon>Peduoviridae</taxon>
        <taxon>Maltschvirus</taxon>
        <taxon>Maltschvirus maltsch</taxon>
    </lineage>
</organism>
<sequence>MYYKTIILLFLSFSLSAQRMANETKHVYAGMIITVGTSEILQQYNVKPYKAILFGFGMGILAGASKELIYDKLMKRGNCDKFDFFNTAWGSLCGVAICIPLSEIRKLRKQ</sequence>
<feature type="transmembrane region" description="Helical" evidence="1">
    <location>
        <begin position="51"/>
        <end position="70"/>
    </location>
</feature>
<protein>
    <recommendedName>
        <fullName evidence="3">Lipoprotein</fullName>
    </recommendedName>
</protein>
<name>A0A6J5KXF7_9CAUD</name>
<keyword evidence="1" id="KW-1133">Transmembrane helix</keyword>
<evidence type="ECO:0000256" key="1">
    <source>
        <dbReference type="SAM" id="Phobius"/>
    </source>
</evidence>
<dbReference type="EMBL" id="LR796200">
    <property type="protein sequence ID" value="CAB4127178.1"/>
    <property type="molecule type" value="Genomic_DNA"/>
</dbReference>
<proteinExistence type="predicted"/>
<feature type="transmembrane region" description="Helical" evidence="1">
    <location>
        <begin position="82"/>
        <end position="102"/>
    </location>
</feature>
<keyword evidence="1" id="KW-0812">Transmembrane</keyword>
<evidence type="ECO:0000313" key="2">
    <source>
        <dbReference type="EMBL" id="CAB4127178.1"/>
    </source>
</evidence>
<keyword evidence="1" id="KW-0472">Membrane</keyword>
<reference evidence="2" key="1">
    <citation type="submission" date="2020-04" db="EMBL/GenBank/DDBJ databases">
        <authorList>
            <person name="Chiriac C."/>
            <person name="Salcher M."/>
            <person name="Ghai R."/>
            <person name="Kavagutti S V."/>
        </authorList>
    </citation>
    <scope>NUCLEOTIDE SEQUENCE</scope>
</reference>
<gene>
    <name evidence="2" type="ORF">UFOVP87_57</name>
</gene>
<accession>A0A6J5KXF7</accession>
<evidence type="ECO:0008006" key="3">
    <source>
        <dbReference type="Google" id="ProtNLM"/>
    </source>
</evidence>